<name>A0A921FZA1_SPOPS</name>
<evidence type="ECO:0000313" key="3">
    <source>
        <dbReference type="Proteomes" id="UP000698173"/>
    </source>
</evidence>
<dbReference type="InterPro" id="IPR014957">
    <property type="entry name" value="IDEAL_dom"/>
</dbReference>
<proteinExistence type="predicted"/>
<protein>
    <submittedName>
        <fullName evidence="2">IDEAL domain-containing protein</fullName>
    </submittedName>
</protein>
<dbReference type="Gene3D" id="4.10.810.10">
    <property type="entry name" value="Virus Scaffolding Protein, Chain A"/>
    <property type="match status" value="1"/>
</dbReference>
<sequence length="78" mass="9168">MENNYSYAEFLKAVGKNSSSLQAEKLLNEIYLDLFLKHIHREQTKKRLIDLIDLALDCKDESAFLMYSERLAKLEEND</sequence>
<dbReference type="EMBL" id="DYWT01000188">
    <property type="protein sequence ID" value="HJF32375.1"/>
    <property type="molecule type" value="Genomic_DNA"/>
</dbReference>
<evidence type="ECO:0000259" key="1">
    <source>
        <dbReference type="SMART" id="SM00914"/>
    </source>
</evidence>
<comment type="caution">
    <text evidence="2">The sequence shown here is derived from an EMBL/GenBank/DDBJ whole genome shotgun (WGS) entry which is preliminary data.</text>
</comment>
<feature type="domain" description="IDEAL" evidence="1">
    <location>
        <begin position="35"/>
        <end position="71"/>
    </location>
</feature>
<gene>
    <name evidence="2" type="ORF">K8V56_11460</name>
</gene>
<reference evidence="2" key="1">
    <citation type="journal article" date="2021" name="PeerJ">
        <title>Extensive microbial diversity within the chicken gut microbiome revealed by metagenomics and culture.</title>
        <authorList>
            <person name="Gilroy R."/>
            <person name="Ravi A."/>
            <person name="Getino M."/>
            <person name="Pursley I."/>
            <person name="Horton D.L."/>
            <person name="Alikhan N.F."/>
            <person name="Baker D."/>
            <person name="Gharbi K."/>
            <person name="Hall N."/>
            <person name="Watson M."/>
            <person name="Adriaenssens E.M."/>
            <person name="Foster-Nyarko E."/>
            <person name="Jarju S."/>
            <person name="Secka A."/>
            <person name="Antonio M."/>
            <person name="Oren A."/>
            <person name="Chaudhuri R.R."/>
            <person name="La Ragione R."/>
            <person name="Hildebrand F."/>
            <person name="Pallen M.J."/>
        </authorList>
    </citation>
    <scope>NUCLEOTIDE SEQUENCE</scope>
    <source>
        <strain evidence="2">CHK171-7178</strain>
    </source>
</reference>
<dbReference type="InterPro" id="IPR027393">
    <property type="entry name" value="Virus_scaffolding_prot_C"/>
</dbReference>
<reference evidence="2" key="2">
    <citation type="submission" date="2021-09" db="EMBL/GenBank/DDBJ databases">
        <authorList>
            <person name="Gilroy R."/>
        </authorList>
    </citation>
    <scope>NUCLEOTIDE SEQUENCE</scope>
    <source>
        <strain evidence="2">CHK171-7178</strain>
    </source>
</reference>
<organism evidence="2 3">
    <name type="scientific">Sporosarcina psychrophila</name>
    <name type="common">Bacillus psychrophilus</name>
    <dbReference type="NCBI Taxonomy" id="1476"/>
    <lineage>
        <taxon>Bacteria</taxon>
        <taxon>Bacillati</taxon>
        <taxon>Bacillota</taxon>
        <taxon>Bacilli</taxon>
        <taxon>Bacillales</taxon>
        <taxon>Caryophanaceae</taxon>
        <taxon>Sporosarcina</taxon>
    </lineage>
</organism>
<dbReference type="Pfam" id="PF08858">
    <property type="entry name" value="IDEAL"/>
    <property type="match status" value="1"/>
</dbReference>
<dbReference type="AlphaFoldDB" id="A0A921FZA1"/>
<dbReference type="Proteomes" id="UP000698173">
    <property type="component" value="Unassembled WGS sequence"/>
</dbReference>
<evidence type="ECO:0000313" key="2">
    <source>
        <dbReference type="EMBL" id="HJF32375.1"/>
    </source>
</evidence>
<accession>A0A921FZA1</accession>
<dbReference type="SMART" id="SM00914">
    <property type="entry name" value="IDEAL"/>
    <property type="match status" value="1"/>
</dbReference>